<dbReference type="PROSITE" id="PS50110">
    <property type="entry name" value="RESPONSE_REGULATORY"/>
    <property type="match status" value="1"/>
</dbReference>
<dbReference type="InterPro" id="IPR001789">
    <property type="entry name" value="Sig_transdc_resp-reg_receiver"/>
</dbReference>
<dbReference type="SUPFAM" id="SSF52172">
    <property type="entry name" value="CheY-like"/>
    <property type="match status" value="1"/>
</dbReference>
<proteinExistence type="predicted"/>
<evidence type="ECO:0000313" key="3">
    <source>
        <dbReference type="EMBL" id="QQZ49388.1"/>
    </source>
</evidence>
<dbReference type="GO" id="GO:0000160">
    <property type="term" value="P:phosphorelay signal transduction system"/>
    <property type="evidence" value="ECO:0007669"/>
    <property type="project" value="InterPro"/>
</dbReference>
<protein>
    <recommendedName>
        <fullName evidence="2">Response regulatory domain-containing protein</fullName>
    </recommendedName>
</protein>
<reference evidence="3" key="1">
    <citation type="submission" date="2021-01" db="EMBL/GenBank/DDBJ databases">
        <title>Genome sequence of Phenylobacterium sp. 20VBR1 isolated from a valley glaceir, Ny-Alesund, Svalbard.</title>
        <authorList>
            <person name="Thomas F.A."/>
            <person name="Krishnan K.P."/>
            <person name="Sinha R.K."/>
        </authorList>
    </citation>
    <scope>NUCLEOTIDE SEQUENCE</scope>
    <source>
        <strain evidence="3">20VBR1</strain>
    </source>
</reference>
<comment type="caution">
    <text evidence="1">Lacks conserved residue(s) required for the propagation of feature annotation.</text>
</comment>
<sequence>MPNPEVPVVMVTGQRSERDVQIARLAGVNEFVIKPFTPAALLSRIQLVLRKPRHFIISEAYVGPDRRRKVELNYSGPLRRTCDPEEVADEVEREVARETISVELEAMRRLIAARGGMDRATLQMTYRVMQHTTFRARQVRDKTVERASQSLIAYVDAMGGPDACDPAVIEIHFDAIRNLLGQIEMDPVEADRIARNLEAVVTRKSARRLVAIG</sequence>
<gene>
    <name evidence="3" type="ORF">JKL49_20585</name>
</gene>
<evidence type="ECO:0000256" key="1">
    <source>
        <dbReference type="PROSITE-ProRule" id="PRU00169"/>
    </source>
</evidence>
<dbReference type="AlphaFoldDB" id="A0A974P285"/>
<organism evidence="3">
    <name type="scientific">Phenylobacterium glaciei</name>
    <dbReference type="NCBI Taxonomy" id="2803784"/>
    <lineage>
        <taxon>Bacteria</taxon>
        <taxon>Pseudomonadati</taxon>
        <taxon>Pseudomonadota</taxon>
        <taxon>Alphaproteobacteria</taxon>
        <taxon>Caulobacterales</taxon>
        <taxon>Caulobacteraceae</taxon>
        <taxon>Phenylobacterium</taxon>
    </lineage>
</organism>
<dbReference type="Gene3D" id="3.40.50.2300">
    <property type="match status" value="1"/>
</dbReference>
<evidence type="ECO:0000259" key="2">
    <source>
        <dbReference type="PROSITE" id="PS50110"/>
    </source>
</evidence>
<name>A0A974P285_9CAUL</name>
<feature type="domain" description="Response regulatory" evidence="2">
    <location>
        <begin position="1"/>
        <end position="49"/>
    </location>
</feature>
<accession>A0A974P285</accession>
<dbReference type="InterPro" id="IPR011006">
    <property type="entry name" value="CheY-like_superfamily"/>
</dbReference>
<dbReference type="EMBL" id="CP068570">
    <property type="protein sequence ID" value="QQZ49388.1"/>
    <property type="molecule type" value="Genomic_DNA"/>
</dbReference>